<evidence type="ECO:0000313" key="4">
    <source>
        <dbReference type="Proteomes" id="UP000182573"/>
    </source>
</evidence>
<dbReference type="Pfam" id="PF24351">
    <property type="entry name" value="DUF7511"/>
    <property type="match status" value="1"/>
</dbReference>
<reference evidence="3 4" key="1">
    <citation type="submission" date="2016-10" db="EMBL/GenBank/DDBJ databases">
        <authorList>
            <person name="de Groot N.N."/>
        </authorList>
    </citation>
    <scope>NUCLEOTIDE SEQUENCE [LARGE SCALE GENOMIC DNA]</scope>
    <source>
        <strain evidence="3 4">DSM 3756</strain>
    </source>
</reference>
<gene>
    <name evidence="3" type="ORF">SAMN05443574_10440</name>
</gene>
<name>A0A1H2U219_HALVA</name>
<organism evidence="3 4">
    <name type="scientific">Haloarcula vallismortis</name>
    <name type="common">Halobacterium vallismortis</name>
    <dbReference type="NCBI Taxonomy" id="28442"/>
    <lineage>
        <taxon>Archaea</taxon>
        <taxon>Methanobacteriati</taxon>
        <taxon>Methanobacteriota</taxon>
        <taxon>Stenosarchaea group</taxon>
        <taxon>Halobacteria</taxon>
        <taxon>Halobacteriales</taxon>
        <taxon>Haloarculaceae</taxon>
        <taxon>Haloarcula</taxon>
    </lineage>
</organism>
<dbReference type="AlphaFoldDB" id="A0A1H2U219"/>
<accession>A0A1H2U219</accession>
<feature type="region of interest" description="Disordered" evidence="1">
    <location>
        <begin position="1"/>
        <end position="34"/>
    </location>
</feature>
<dbReference type="InterPro" id="IPR055933">
    <property type="entry name" value="DUF7511"/>
</dbReference>
<dbReference type="Proteomes" id="UP000182573">
    <property type="component" value="Unassembled WGS sequence"/>
</dbReference>
<evidence type="ECO:0000313" key="3">
    <source>
        <dbReference type="EMBL" id="SDW50255.1"/>
    </source>
</evidence>
<evidence type="ECO:0000259" key="2">
    <source>
        <dbReference type="Pfam" id="PF24351"/>
    </source>
</evidence>
<dbReference type="EMBL" id="FNOF01000004">
    <property type="protein sequence ID" value="SDW50255.1"/>
    <property type="molecule type" value="Genomic_DNA"/>
</dbReference>
<protein>
    <recommendedName>
        <fullName evidence="2">DUF7511 domain-containing protein</fullName>
    </recommendedName>
</protein>
<evidence type="ECO:0000256" key="1">
    <source>
        <dbReference type="SAM" id="MobiDB-lite"/>
    </source>
</evidence>
<sequence length="134" mass="14969">MRTNSGRGVFEPWEAQRPNEVRPTGSIRFESGPASSRCQKQLKRVTDQIPTGQEWQLPLIGCVYVGLGEGLTMSVYDPLRDSSARPAGSTRFDYAVDDADNPTELTVFSDQDEELPTHWISVDIDHAVALDEMR</sequence>
<proteinExistence type="predicted"/>
<feature type="domain" description="DUF7511" evidence="2">
    <location>
        <begin position="96"/>
        <end position="134"/>
    </location>
</feature>